<sequence length="154" mass="16008">MNLVAELPAGLTGLEQLQQMLASGRLAPIGETLGFKLVAVEEGRVVFEGVPGMHAYNPIGTVHGGYAATLLDSACGCAAHSRLAANQGYTTLELKVAYHRAMTVNTGPVYAEGRVLTIGRRAAFAEATLKDAAGKLYASATSTLLVFEREASGG</sequence>
<name>A0A2S4MKG0_9BURK</name>
<dbReference type="OrthoDB" id="9813282at2"/>
<reference evidence="3 4" key="1">
    <citation type="submission" date="2018-01" db="EMBL/GenBank/DDBJ databases">
        <title>Genomic Encyclopedia of Type Strains, Phase III (KMG-III): the genomes of soil and plant-associated and newly described type strains.</title>
        <authorList>
            <person name="Whitman W."/>
        </authorList>
    </citation>
    <scope>NUCLEOTIDE SEQUENCE [LARGE SCALE GENOMIC DNA]</scope>
    <source>
        <strain evidence="3 4">JCM 18070</strain>
    </source>
</reference>
<dbReference type="CDD" id="cd03443">
    <property type="entry name" value="PaaI_thioesterase"/>
    <property type="match status" value="1"/>
</dbReference>
<comment type="caution">
    <text evidence="3">The sequence shown here is derived from an EMBL/GenBank/DDBJ whole genome shotgun (WGS) entry which is preliminary data.</text>
</comment>
<gene>
    <name evidence="3" type="ORF">B0G62_102457</name>
</gene>
<evidence type="ECO:0000313" key="3">
    <source>
        <dbReference type="EMBL" id="POR54847.1"/>
    </source>
</evidence>
<dbReference type="NCBIfam" id="TIGR00369">
    <property type="entry name" value="unchar_dom_1"/>
    <property type="match status" value="1"/>
</dbReference>
<protein>
    <submittedName>
        <fullName evidence="3">Uncharacterized protein (TIGR00369 family)</fullName>
    </submittedName>
</protein>
<dbReference type="PANTHER" id="PTHR43240">
    <property type="entry name" value="1,4-DIHYDROXY-2-NAPHTHOYL-COA THIOESTERASE 1"/>
    <property type="match status" value="1"/>
</dbReference>
<dbReference type="GO" id="GO:0005829">
    <property type="term" value="C:cytosol"/>
    <property type="evidence" value="ECO:0007669"/>
    <property type="project" value="TreeGrafter"/>
</dbReference>
<dbReference type="RefSeq" id="WP_103703378.1">
    <property type="nucleotide sequence ID" value="NZ_PQGA01000002.1"/>
</dbReference>
<dbReference type="InterPro" id="IPR029069">
    <property type="entry name" value="HotDog_dom_sf"/>
</dbReference>
<organism evidence="3 4">
    <name type="scientific">Paraburkholderia eburnea</name>
    <dbReference type="NCBI Taxonomy" id="1189126"/>
    <lineage>
        <taxon>Bacteria</taxon>
        <taxon>Pseudomonadati</taxon>
        <taxon>Pseudomonadota</taxon>
        <taxon>Betaproteobacteria</taxon>
        <taxon>Burkholderiales</taxon>
        <taxon>Burkholderiaceae</taxon>
        <taxon>Paraburkholderia</taxon>
    </lineage>
</organism>
<dbReference type="AlphaFoldDB" id="A0A2S4MKG0"/>
<keyword evidence="4" id="KW-1185">Reference proteome</keyword>
<evidence type="ECO:0000313" key="4">
    <source>
        <dbReference type="Proteomes" id="UP000237381"/>
    </source>
</evidence>
<accession>A0A2S4MKG0</accession>
<keyword evidence="1" id="KW-0378">Hydrolase</keyword>
<dbReference type="Pfam" id="PF03061">
    <property type="entry name" value="4HBT"/>
    <property type="match status" value="1"/>
</dbReference>
<dbReference type="SUPFAM" id="SSF54637">
    <property type="entry name" value="Thioesterase/thiol ester dehydrase-isomerase"/>
    <property type="match status" value="1"/>
</dbReference>
<dbReference type="EMBL" id="PQGA01000002">
    <property type="protein sequence ID" value="POR54847.1"/>
    <property type="molecule type" value="Genomic_DNA"/>
</dbReference>
<proteinExistence type="predicted"/>
<evidence type="ECO:0000259" key="2">
    <source>
        <dbReference type="Pfam" id="PF03061"/>
    </source>
</evidence>
<evidence type="ECO:0000256" key="1">
    <source>
        <dbReference type="ARBA" id="ARBA00022801"/>
    </source>
</evidence>
<dbReference type="InterPro" id="IPR003736">
    <property type="entry name" value="PAAI_dom"/>
</dbReference>
<dbReference type="InterPro" id="IPR006683">
    <property type="entry name" value="Thioestr_dom"/>
</dbReference>
<dbReference type="PANTHER" id="PTHR43240:SF1">
    <property type="entry name" value="BLR5584 PROTEIN"/>
    <property type="match status" value="1"/>
</dbReference>
<dbReference type="Proteomes" id="UP000237381">
    <property type="component" value="Unassembled WGS sequence"/>
</dbReference>
<feature type="domain" description="Thioesterase" evidence="2">
    <location>
        <begin position="60"/>
        <end position="136"/>
    </location>
</feature>
<dbReference type="GO" id="GO:0061522">
    <property type="term" value="F:1,4-dihydroxy-2-naphthoyl-CoA thioesterase activity"/>
    <property type="evidence" value="ECO:0007669"/>
    <property type="project" value="TreeGrafter"/>
</dbReference>
<dbReference type="Gene3D" id="3.10.129.10">
    <property type="entry name" value="Hotdog Thioesterase"/>
    <property type="match status" value="1"/>
</dbReference>